<feature type="region of interest" description="Disordered" evidence="1">
    <location>
        <begin position="397"/>
        <end position="419"/>
    </location>
</feature>
<evidence type="ECO:0000313" key="2">
    <source>
        <dbReference type="EMBL" id="CAZ85859.1"/>
    </source>
</evidence>
<dbReference type="KEGG" id="tml:GSTUM_00010972001"/>
<reference evidence="2 3" key="1">
    <citation type="journal article" date="2010" name="Nature">
        <title>Perigord black truffle genome uncovers evolutionary origins and mechanisms of symbiosis.</title>
        <authorList>
            <person name="Martin F."/>
            <person name="Kohler A."/>
            <person name="Murat C."/>
            <person name="Balestrini R."/>
            <person name="Coutinho P.M."/>
            <person name="Jaillon O."/>
            <person name="Montanini B."/>
            <person name="Morin E."/>
            <person name="Noel B."/>
            <person name="Percudani R."/>
            <person name="Porcel B."/>
            <person name="Rubini A."/>
            <person name="Amicucci A."/>
            <person name="Amselem J."/>
            <person name="Anthouard V."/>
            <person name="Arcioni S."/>
            <person name="Artiguenave F."/>
            <person name="Aury J.M."/>
            <person name="Ballario P."/>
            <person name="Bolchi A."/>
            <person name="Brenna A."/>
            <person name="Brun A."/>
            <person name="Buee M."/>
            <person name="Cantarel B."/>
            <person name="Chevalier G."/>
            <person name="Couloux A."/>
            <person name="Da Silva C."/>
            <person name="Denoeud F."/>
            <person name="Duplessis S."/>
            <person name="Ghignone S."/>
            <person name="Hilselberger B."/>
            <person name="Iotti M."/>
            <person name="Marcais B."/>
            <person name="Mello A."/>
            <person name="Miranda M."/>
            <person name="Pacioni G."/>
            <person name="Quesneville H."/>
            <person name="Riccioni C."/>
            <person name="Ruotolo R."/>
            <person name="Splivallo R."/>
            <person name="Stocchi V."/>
            <person name="Tisserant E."/>
            <person name="Viscomi A.R."/>
            <person name="Zambonelli A."/>
            <person name="Zampieri E."/>
            <person name="Henrissat B."/>
            <person name="Lebrun M.H."/>
            <person name="Paolocci F."/>
            <person name="Bonfante P."/>
            <person name="Ottonello S."/>
            <person name="Wincker P."/>
        </authorList>
    </citation>
    <scope>NUCLEOTIDE SEQUENCE [LARGE SCALE GENOMIC DNA]</scope>
    <source>
        <strain evidence="2 3">Mel28</strain>
    </source>
</reference>
<name>D5GMW6_TUBMM</name>
<keyword evidence="3" id="KW-1185">Reference proteome</keyword>
<dbReference type="EMBL" id="FN430360">
    <property type="protein sequence ID" value="CAZ85859.1"/>
    <property type="molecule type" value="Genomic_DNA"/>
</dbReference>
<organism evidence="2 3">
    <name type="scientific">Tuber melanosporum (strain Mel28)</name>
    <name type="common">Perigord black truffle</name>
    <dbReference type="NCBI Taxonomy" id="656061"/>
    <lineage>
        <taxon>Eukaryota</taxon>
        <taxon>Fungi</taxon>
        <taxon>Dikarya</taxon>
        <taxon>Ascomycota</taxon>
        <taxon>Pezizomycotina</taxon>
        <taxon>Pezizomycetes</taxon>
        <taxon>Pezizales</taxon>
        <taxon>Tuberaceae</taxon>
        <taxon>Tuber</taxon>
    </lineage>
</organism>
<dbReference type="Proteomes" id="UP000006911">
    <property type="component" value="Unassembled WGS sequence"/>
</dbReference>
<feature type="region of interest" description="Disordered" evidence="1">
    <location>
        <begin position="104"/>
        <end position="176"/>
    </location>
</feature>
<accession>D5GMW6</accession>
<feature type="region of interest" description="Disordered" evidence="1">
    <location>
        <begin position="476"/>
        <end position="503"/>
    </location>
</feature>
<dbReference type="RefSeq" id="XP_002841668.1">
    <property type="nucleotide sequence ID" value="XM_002841622.1"/>
</dbReference>
<evidence type="ECO:0000313" key="3">
    <source>
        <dbReference type="Proteomes" id="UP000006911"/>
    </source>
</evidence>
<proteinExistence type="predicted"/>
<feature type="compositionally biased region" description="Basic and acidic residues" evidence="1">
    <location>
        <begin position="490"/>
        <end position="503"/>
    </location>
</feature>
<dbReference type="HOGENOM" id="CLU_542050_0_0_1"/>
<dbReference type="GeneID" id="9183427"/>
<gene>
    <name evidence="2" type="ORF">GSTUM_00010972001</name>
</gene>
<feature type="compositionally biased region" description="Gly residues" evidence="1">
    <location>
        <begin position="110"/>
        <end position="127"/>
    </location>
</feature>
<dbReference type="InParanoid" id="D5GMW6"/>
<sequence length="503" mass="55723">MAAEIIHCPESSTARAFVHTDALSRLSSLAMKQPLANRLADWMSDDDAPWREQPPVKRIQLVLYSVHKFEVHFTEQTKPINNILAVIARLALRNGYATISQITSASCGQSHGGRGSHSGRRNSGGAGQNTSGSTVPSGARDGGGGPSKRPMKREGGGDGEGNPNKKKKLLNEPQGSRGHRCVVFELNQQSPERNWDHPCKDKQFTTLESAIDHHLRIHVGHIQCPTCLIRKGTNTDMGKHVRTASCAPPVKIRDEVVAHGEDVRKVKSWDDLKRQVAPNDKIQYDMASNIDNLARSNLDEEKNYLGQLMAPFLPHQMNSPDIPELGDNFIDRTPQQEFDNQDILPTMTLGGIDLDLNTLMPNTIDPQHLLISNPDSGYSPMTKRDIEIHRHEYSEVRNQTSTGGGGEVTSGNEASQQDPSLKLLDRLNGVIEAFLECDKDPTRRSFAQLCAKNLAIQMPENILQVFAQAYQRKVGPEKEAWAYDPPRWAKGKEGEHRGDVDQG</sequence>
<protein>
    <submittedName>
        <fullName evidence="2">(Perigord truffle) hypothetical protein</fullName>
    </submittedName>
</protein>
<dbReference type="AlphaFoldDB" id="D5GMW6"/>
<evidence type="ECO:0000256" key="1">
    <source>
        <dbReference type="SAM" id="MobiDB-lite"/>
    </source>
</evidence>